<protein>
    <submittedName>
        <fullName evidence="1">HAD family hydrolase</fullName>
        <ecNumber evidence="1">3.1.3.-</ecNumber>
    </submittedName>
</protein>
<dbReference type="Proteomes" id="UP001442841">
    <property type="component" value="Chromosome"/>
</dbReference>
<organism evidence="1 2">
    <name type="scientific">Ammonicoccus fulvus</name>
    <dbReference type="NCBI Taxonomy" id="3138240"/>
    <lineage>
        <taxon>Bacteria</taxon>
        <taxon>Bacillati</taxon>
        <taxon>Actinomycetota</taxon>
        <taxon>Actinomycetes</taxon>
        <taxon>Propionibacteriales</taxon>
        <taxon>Propionibacteriaceae</taxon>
        <taxon>Ammonicoccus</taxon>
    </lineage>
</organism>
<dbReference type="NCBIfam" id="TIGR00099">
    <property type="entry name" value="Cof-subfamily"/>
    <property type="match status" value="1"/>
</dbReference>
<evidence type="ECO:0000313" key="2">
    <source>
        <dbReference type="Proteomes" id="UP001442841"/>
    </source>
</evidence>
<dbReference type="CDD" id="cd07516">
    <property type="entry name" value="HAD_Pase"/>
    <property type="match status" value="1"/>
</dbReference>
<dbReference type="Gene3D" id="3.40.50.1000">
    <property type="entry name" value="HAD superfamily/HAD-like"/>
    <property type="match status" value="1"/>
</dbReference>
<gene>
    <name evidence="1" type="ORF">AADG42_11660</name>
</gene>
<sequence>MTEPALPRLIATDLDGTLLRSDTTVGDRTRQALDLVRSAGVLVVPVTARQPVGIRQVAGNAGFTDWAVCSNGAYSWHLTEERAGFVTLLEPEPLAQLVTALGERVPAARFAVVRDFGRDFVAEEGYAALSVFHDHAMQPRVMRRGTPAELVSEPCLKFVARSDRHTPPELYAEIEALGLDGIAPTLSGAPFVEVAAAGVSKATGLARLCADLGIEPQEVVAFGDARNDVAMLEWAGHGVAMANAVPQAQAVADEVLSTTNDDEAVAEWLMARFAFAG</sequence>
<reference evidence="1 2" key="1">
    <citation type="submission" date="2024-04" db="EMBL/GenBank/DDBJ databases">
        <title>Isolation of an actinomycete strain from pig manure.</title>
        <authorList>
            <person name="Gong T."/>
            <person name="Yu Z."/>
            <person name="An M."/>
            <person name="Wei C."/>
            <person name="Yang W."/>
            <person name="Liu L."/>
        </authorList>
    </citation>
    <scope>NUCLEOTIDE SEQUENCE [LARGE SCALE GENOMIC DNA]</scope>
    <source>
        <strain evidence="1 2">ZF39</strain>
    </source>
</reference>
<evidence type="ECO:0000313" key="1">
    <source>
        <dbReference type="EMBL" id="XAN07935.1"/>
    </source>
</evidence>
<accession>A0ABZ3FQF6</accession>
<dbReference type="NCBIfam" id="TIGR01484">
    <property type="entry name" value="HAD-SF-IIB"/>
    <property type="match status" value="1"/>
</dbReference>
<dbReference type="EC" id="3.1.3.-" evidence="1"/>
<dbReference type="SFLD" id="SFLDS00003">
    <property type="entry name" value="Haloacid_Dehalogenase"/>
    <property type="match status" value="1"/>
</dbReference>
<dbReference type="RefSeq" id="WP_425309392.1">
    <property type="nucleotide sequence ID" value="NZ_CP154795.1"/>
</dbReference>
<dbReference type="PROSITE" id="PS01229">
    <property type="entry name" value="COF_2"/>
    <property type="match status" value="1"/>
</dbReference>
<dbReference type="SFLD" id="SFLDG01140">
    <property type="entry name" value="C2.B:_Phosphomannomutase_and_P"/>
    <property type="match status" value="1"/>
</dbReference>
<keyword evidence="2" id="KW-1185">Reference proteome</keyword>
<dbReference type="Gene3D" id="3.30.1240.10">
    <property type="match status" value="1"/>
</dbReference>
<dbReference type="SUPFAM" id="SSF56784">
    <property type="entry name" value="HAD-like"/>
    <property type="match status" value="1"/>
</dbReference>
<dbReference type="Pfam" id="PF08282">
    <property type="entry name" value="Hydrolase_3"/>
    <property type="match status" value="1"/>
</dbReference>
<dbReference type="GO" id="GO:0016787">
    <property type="term" value="F:hydrolase activity"/>
    <property type="evidence" value="ECO:0007669"/>
    <property type="project" value="UniProtKB-KW"/>
</dbReference>
<dbReference type="InterPro" id="IPR023214">
    <property type="entry name" value="HAD_sf"/>
</dbReference>
<dbReference type="InterPro" id="IPR000150">
    <property type="entry name" value="Cof"/>
</dbReference>
<dbReference type="PANTHER" id="PTHR10000:SF8">
    <property type="entry name" value="HAD SUPERFAMILY HYDROLASE-LIKE, TYPE 3"/>
    <property type="match status" value="1"/>
</dbReference>
<proteinExistence type="predicted"/>
<dbReference type="InterPro" id="IPR036412">
    <property type="entry name" value="HAD-like_sf"/>
</dbReference>
<dbReference type="InterPro" id="IPR006379">
    <property type="entry name" value="HAD-SF_hydro_IIB"/>
</dbReference>
<dbReference type="EMBL" id="CP154795">
    <property type="protein sequence ID" value="XAN07935.1"/>
    <property type="molecule type" value="Genomic_DNA"/>
</dbReference>
<dbReference type="PANTHER" id="PTHR10000">
    <property type="entry name" value="PHOSPHOSERINE PHOSPHATASE"/>
    <property type="match status" value="1"/>
</dbReference>
<name>A0ABZ3FQF6_9ACTN</name>
<keyword evidence="1" id="KW-0378">Hydrolase</keyword>